<keyword evidence="2" id="KW-1185">Reference proteome</keyword>
<gene>
    <name evidence="1" type="ORF">M0D58_15335</name>
</gene>
<evidence type="ECO:0000313" key="2">
    <source>
        <dbReference type="Proteomes" id="UP000830552"/>
    </source>
</evidence>
<dbReference type="EMBL" id="CP096203">
    <property type="protein sequence ID" value="UPQ75408.1"/>
    <property type="molecule type" value="Genomic_DNA"/>
</dbReference>
<proteinExistence type="predicted"/>
<evidence type="ECO:0000313" key="1">
    <source>
        <dbReference type="EMBL" id="UPQ75408.1"/>
    </source>
</evidence>
<accession>A0ABY4K3P2</accession>
<name>A0ABY4K3P2_9FLAO</name>
<organism evidence="1 2">
    <name type="scientific">Chryseobacterium nepalense</name>
    <dbReference type="NCBI Taxonomy" id="1854498"/>
    <lineage>
        <taxon>Bacteria</taxon>
        <taxon>Pseudomonadati</taxon>
        <taxon>Bacteroidota</taxon>
        <taxon>Flavobacteriia</taxon>
        <taxon>Flavobacteriales</taxon>
        <taxon>Weeksellaceae</taxon>
        <taxon>Chryseobacterium group</taxon>
        <taxon>Chryseobacterium</taxon>
    </lineage>
</organism>
<sequence length="190" mass="21488">MNVRPGINFYSPLKTEGILGAGEFASRTNFRLGLEAEIILPFNKNKWAILLEPTYSLYSNENLSISSDNNLYTISIKPYSFINIPVGIRYYLFLNDQSKLFVNASVNVLNIRMGQAKSVDLSYNNQTFDRADLASTLASKSFSFGLGYVYKNKFSIEARYNSQYNIIANSSPTREVNLSYTSLILGYNIF</sequence>
<dbReference type="Proteomes" id="UP000830552">
    <property type="component" value="Chromosome"/>
</dbReference>
<protein>
    <submittedName>
        <fullName evidence="1">PorT family protein</fullName>
    </submittedName>
</protein>
<dbReference type="RefSeq" id="WP_248391292.1">
    <property type="nucleotide sequence ID" value="NZ_CP096203.1"/>
</dbReference>
<reference evidence="1" key="1">
    <citation type="submission" date="2022-04" db="EMBL/GenBank/DDBJ databases">
        <title>Evolutionary, genomic, and biogeographic characterization of Chryseobacterium nepalense represented by a plastic-degrading bacterium AC3.</title>
        <authorList>
            <person name="Yin Z."/>
            <person name="Liu X."/>
            <person name="Wang D."/>
            <person name="Xie Z."/>
        </authorList>
    </citation>
    <scope>NUCLEOTIDE SEQUENCE</scope>
    <source>
        <strain evidence="1">AC3</strain>
    </source>
</reference>